<keyword evidence="3" id="KW-1185">Reference proteome</keyword>
<proteinExistence type="predicted"/>
<sequence length="336" mass="37775">MSDPSGSVREPIDNSSNQRITRSNAQLDPSKKEEVEFYAFNSGKTLPRTPIRPTAPSLMKLIAPENPIPEGKKKRRSRCKSQDKRRRVKKAIEKKQTSDILTVHLQEYLERKGKPKEREPIDLQAVNPLNFFTDIVRFVPASITRTKLKPSKKKNKTKVTSCSKESELPSTPTSSGDNNVSPVKEIPPVSSTITLDESQEVLNDYILAAEKEAQESPLIIEDDDNYIDLFYEDPIESPYEPESVTGVEVPEIPYTPAISNSSKTDEEVEIPIPESGDPRFVPIPYTKESSIPREWDNSNAPPSSADPPTPKTKGQRTKERKQRQKTPRAQHCAARS</sequence>
<dbReference type="Proteomes" id="UP000479190">
    <property type="component" value="Unassembled WGS sequence"/>
</dbReference>
<evidence type="ECO:0000313" key="3">
    <source>
        <dbReference type="Proteomes" id="UP000479190"/>
    </source>
</evidence>
<accession>A0A6H5IQI6</accession>
<feature type="region of interest" description="Disordered" evidence="1">
    <location>
        <begin position="60"/>
        <end position="95"/>
    </location>
</feature>
<feature type="compositionally biased region" description="Basic residues" evidence="1">
    <location>
        <begin position="313"/>
        <end position="328"/>
    </location>
</feature>
<evidence type="ECO:0000313" key="2">
    <source>
        <dbReference type="EMBL" id="CAB0037870.1"/>
    </source>
</evidence>
<evidence type="ECO:0000256" key="1">
    <source>
        <dbReference type="SAM" id="MobiDB-lite"/>
    </source>
</evidence>
<name>A0A6H5IQI6_9HYME</name>
<organism evidence="2 3">
    <name type="scientific">Trichogramma brassicae</name>
    <dbReference type="NCBI Taxonomy" id="86971"/>
    <lineage>
        <taxon>Eukaryota</taxon>
        <taxon>Metazoa</taxon>
        <taxon>Ecdysozoa</taxon>
        <taxon>Arthropoda</taxon>
        <taxon>Hexapoda</taxon>
        <taxon>Insecta</taxon>
        <taxon>Pterygota</taxon>
        <taxon>Neoptera</taxon>
        <taxon>Endopterygota</taxon>
        <taxon>Hymenoptera</taxon>
        <taxon>Apocrita</taxon>
        <taxon>Proctotrupomorpha</taxon>
        <taxon>Chalcidoidea</taxon>
        <taxon>Trichogrammatidae</taxon>
        <taxon>Trichogramma</taxon>
    </lineage>
</organism>
<feature type="region of interest" description="Disordered" evidence="1">
    <location>
        <begin position="1"/>
        <end position="33"/>
    </location>
</feature>
<feature type="compositionally biased region" description="Polar residues" evidence="1">
    <location>
        <begin position="13"/>
        <end position="27"/>
    </location>
</feature>
<dbReference type="EMBL" id="CADCXV010000876">
    <property type="protein sequence ID" value="CAB0037870.1"/>
    <property type="molecule type" value="Genomic_DNA"/>
</dbReference>
<feature type="compositionally biased region" description="Polar residues" evidence="1">
    <location>
        <begin position="168"/>
        <end position="181"/>
    </location>
</feature>
<feature type="region of interest" description="Disordered" evidence="1">
    <location>
        <begin position="255"/>
        <end position="336"/>
    </location>
</feature>
<reference evidence="2 3" key="1">
    <citation type="submission" date="2020-02" db="EMBL/GenBank/DDBJ databases">
        <authorList>
            <person name="Ferguson B K."/>
        </authorList>
    </citation>
    <scope>NUCLEOTIDE SEQUENCE [LARGE SCALE GENOMIC DNA]</scope>
</reference>
<dbReference type="AlphaFoldDB" id="A0A6H5IQI6"/>
<protein>
    <submittedName>
        <fullName evidence="2">Uncharacterized protein</fullName>
    </submittedName>
</protein>
<feature type="compositionally biased region" description="Basic residues" evidence="1">
    <location>
        <begin position="148"/>
        <end position="157"/>
    </location>
</feature>
<feature type="region of interest" description="Disordered" evidence="1">
    <location>
        <begin position="148"/>
        <end position="192"/>
    </location>
</feature>
<gene>
    <name evidence="2" type="ORF">TBRA_LOCUS9678</name>
</gene>
<feature type="compositionally biased region" description="Basic residues" evidence="1">
    <location>
        <begin position="72"/>
        <end position="89"/>
    </location>
</feature>